<feature type="transmembrane region" description="Helical" evidence="5">
    <location>
        <begin position="16"/>
        <end position="38"/>
    </location>
</feature>
<dbReference type="GO" id="GO:0016020">
    <property type="term" value="C:membrane"/>
    <property type="evidence" value="ECO:0007669"/>
    <property type="project" value="UniProtKB-SubCell"/>
</dbReference>
<keyword evidence="8" id="KW-1185">Reference proteome</keyword>
<dbReference type="EMBL" id="JACHCA010000024">
    <property type="protein sequence ID" value="MBB6131439.1"/>
    <property type="molecule type" value="Genomic_DNA"/>
</dbReference>
<proteinExistence type="predicted"/>
<keyword evidence="4 5" id="KW-0472">Membrane</keyword>
<sequence length="134" mass="14500">METTQSQPATTKNSKASFITGTAISVLCILFLLFDSIGKIVRESHSLSGTKQLGWPETAVQPLGIILLICTILYIIPKTKVLGSILLTAYLGGATATMMRVGLPLYFSIIFGILVWVGAYLTNSKLRDLLPLVK</sequence>
<protein>
    <submittedName>
        <fullName evidence="7">Uncharacterized protein</fullName>
    </submittedName>
</protein>
<evidence type="ECO:0000256" key="1">
    <source>
        <dbReference type="ARBA" id="ARBA00004141"/>
    </source>
</evidence>
<dbReference type="InterPro" id="IPR032808">
    <property type="entry name" value="DoxX"/>
</dbReference>
<evidence type="ECO:0000256" key="3">
    <source>
        <dbReference type="ARBA" id="ARBA00022989"/>
    </source>
</evidence>
<keyword evidence="3 5" id="KW-1133">Transmembrane helix</keyword>
<evidence type="ECO:0000313" key="7">
    <source>
        <dbReference type="EMBL" id="MBB6131439.1"/>
    </source>
</evidence>
<evidence type="ECO:0000313" key="6">
    <source>
        <dbReference type="EMBL" id="MBB6112858.1"/>
    </source>
</evidence>
<feature type="transmembrane region" description="Helical" evidence="5">
    <location>
        <begin position="58"/>
        <end position="76"/>
    </location>
</feature>
<dbReference type="RefSeq" id="WP_076378547.1">
    <property type="nucleotide sequence ID" value="NZ_FTMG01000023.1"/>
</dbReference>
<organism evidence="7 9">
    <name type="scientific">Mucilaginibacter lappiensis</name>
    <dbReference type="NCBI Taxonomy" id="354630"/>
    <lineage>
        <taxon>Bacteria</taxon>
        <taxon>Pseudomonadati</taxon>
        <taxon>Bacteroidota</taxon>
        <taxon>Sphingobacteriia</taxon>
        <taxon>Sphingobacteriales</taxon>
        <taxon>Sphingobacteriaceae</taxon>
        <taxon>Mucilaginibacter</taxon>
    </lineage>
</organism>
<evidence type="ECO:0000256" key="2">
    <source>
        <dbReference type="ARBA" id="ARBA00022692"/>
    </source>
</evidence>
<dbReference type="OrthoDB" id="9811373at2"/>
<keyword evidence="2 5" id="KW-0812">Transmembrane</keyword>
<dbReference type="Pfam" id="PF13564">
    <property type="entry name" value="DoxX_2"/>
    <property type="match status" value="1"/>
</dbReference>
<evidence type="ECO:0000256" key="4">
    <source>
        <dbReference type="ARBA" id="ARBA00023136"/>
    </source>
</evidence>
<dbReference type="Proteomes" id="UP000541583">
    <property type="component" value="Unassembled WGS sequence"/>
</dbReference>
<evidence type="ECO:0000313" key="8">
    <source>
        <dbReference type="Proteomes" id="UP000541583"/>
    </source>
</evidence>
<dbReference type="STRING" id="354630.SAMN05421821_12322"/>
<dbReference type="EMBL" id="JACHCB010000023">
    <property type="protein sequence ID" value="MBB6112858.1"/>
    <property type="molecule type" value="Genomic_DNA"/>
</dbReference>
<comment type="caution">
    <text evidence="7">The sequence shown here is derived from an EMBL/GenBank/DDBJ whole genome shotgun (WGS) entry which is preliminary data.</text>
</comment>
<dbReference type="AlphaFoldDB" id="A0A1N7G6F5"/>
<name>A0A1N7G6F5_9SPHI</name>
<dbReference type="Proteomes" id="UP000548326">
    <property type="component" value="Unassembled WGS sequence"/>
</dbReference>
<accession>A0A1N7G6F5</accession>
<reference evidence="8 9" key="1">
    <citation type="submission" date="2020-08" db="EMBL/GenBank/DDBJ databases">
        <title>Genomic Encyclopedia of Type Strains, Phase IV (KMG-V): Genome sequencing to study the core and pangenomes of soil and plant-associated prokaryotes.</title>
        <authorList>
            <person name="Whitman W."/>
        </authorList>
    </citation>
    <scope>NUCLEOTIDE SEQUENCE [LARGE SCALE GENOMIC DNA]</scope>
    <source>
        <strain evidence="6 8">ANJLi2</strain>
        <strain evidence="7 9">MP601</strain>
    </source>
</reference>
<evidence type="ECO:0000256" key="5">
    <source>
        <dbReference type="SAM" id="Phobius"/>
    </source>
</evidence>
<comment type="subcellular location">
    <subcellularLocation>
        <location evidence="1">Membrane</location>
        <topology evidence="1">Multi-pass membrane protein</topology>
    </subcellularLocation>
</comment>
<feature type="transmembrane region" description="Helical" evidence="5">
    <location>
        <begin position="105"/>
        <end position="122"/>
    </location>
</feature>
<evidence type="ECO:0000313" key="9">
    <source>
        <dbReference type="Proteomes" id="UP000548326"/>
    </source>
</evidence>
<gene>
    <name evidence="7" type="ORF">HDF22_005590</name>
    <name evidence="6" type="ORF">HDF23_005641</name>
</gene>